<dbReference type="Gene3D" id="2.60.40.10">
    <property type="entry name" value="Immunoglobulins"/>
    <property type="match status" value="1"/>
</dbReference>
<evidence type="ECO:0000313" key="14">
    <source>
        <dbReference type="Proteomes" id="UP000008225"/>
    </source>
</evidence>
<evidence type="ECO:0000256" key="8">
    <source>
        <dbReference type="ARBA" id="ARBA00023170"/>
    </source>
</evidence>
<keyword evidence="11" id="KW-1279">T cell receptor</keyword>
<keyword evidence="2" id="KW-1003">Cell membrane</keyword>
<evidence type="ECO:0000256" key="7">
    <source>
        <dbReference type="ARBA" id="ARBA00023157"/>
    </source>
</evidence>
<dbReference type="InterPro" id="IPR007110">
    <property type="entry name" value="Ig-like_dom"/>
</dbReference>
<evidence type="ECO:0000256" key="2">
    <source>
        <dbReference type="ARBA" id="ARBA00022475"/>
    </source>
</evidence>
<dbReference type="FunFam" id="2.60.40.10:FF:002491">
    <property type="entry name" value="T cell receptor beta variable 12-4"/>
    <property type="match status" value="1"/>
</dbReference>
<dbReference type="PANTHER" id="PTHR23268:SF14">
    <property type="entry name" value="T CELL RECEPTOR BETA VARIABLE 12-3-RELATED"/>
    <property type="match status" value="1"/>
</dbReference>
<dbReference type="InterPro" id="IPR013106">
    <property type="entry name" value="Ig_V-set"/>
</dbReference>
<evidence type="ECO:0000313" key="13">
    <source>
        <dbReference type="Ensembl" id="ENSCJAP00000093333.1"/>
    </source>
</evidence>
<comment type="subunit">
    <text evidence="10">Alpha-beta TR is a heterodimer composed of an alpha and beta chain; disulfide-linked. The alpha-beta TR is associated with the transmembrane signaling CD3 coreceptor proteins to form the TR-CD3 (TcR or TCR). The assembly of alpha-beta TR heterodimers with CD3 occurs in the endoplasmic reticulum where a single alpha-beta TR heterodimer associates with one CD3D-CD3E heterodimer, one CD3G-CD3E heterodimer and one CD247 homodimer forming a stable octameric structure. CD3D-CD3E and CD3G-CD3E heterodimers preferentially associate with TR alpha and TR beta chains, respectively. The association of the CD247 homodimer is the last step of TcR assembly in the endoplasmic reticulum and is required for transport to the cell surface.</text>
</comment>
<evidence type="ECO:0000256" key="1">
    <source>
        <dbReference type="ARBA" id="ARBA00004236"/>
    </source>
</evidence>
<evidence type="ECO:0000256" key="5">
    <source>
        <dbReference type="ARBA" id="ARBA00023130"/>
    </source>
</evidence>
<dbReference type="GO" id="GO:0007166">
    <property type="term" value="P:cell surface receptor signaling pathway"/>
    <property type="evidence" value="ECO:0007669"/>
    <property type="project" value="TreeGrafter"/>
</dbReference>
<evidence type="ECO:0000259" key="12">
    <source>
        <dbReference type="PROSITE" id="PS50835"/>
    </source>
</evidence>
<dbReference type="GO" id="GO:0042101">
    <property type="term" value="C:T cell receptor complex"/>
    <property type="evidence" value="ECO:0007669"/>
    <property type="project" value="UniProtKB-KW"/>
</dbReference>
<feature type="domain" description="Ig-like" evidence="12">
    <location>
        <begin position="75"/>
        <end position="165"/>
    </location>
</feature>
<keyword evidence="14" id="KW-1185">Reference proteome</keyword>
<dbReference type="GO" id="GO:0002250">
    <property type="term" value="P:adaptive immune response"/>
    <property type="evidence" value="ECO:0007669"/>
    <property type="project" value="UniProtKB-KW"/>
</dbReference>
<reference evidence="13" key="3">
    <citation type="submission" date="2025-09" db="UniProtKB">
        <authorList>
            <consortium name="Ensembl"/>
        </authorList>
    </citation>
    <scope>IDENTIFICATION</scope>
</reference>
<keyword evidence="9" id="KW-0393">Immunoglobulin domain</keyword>
<protein>
    <recommendedName>
        <fullName evidence="12">Ig-like domain-containing protein</fullName>
    </recommendedName>
</protein>
<keyword evidence="8" id="KW-0675">Receptor</keyword>
<evidence type="ECO:0000256" key="11">
    <source>
        <dbReference type="ARBA" id="ARBA00043266"/>
    </source>
</evidence>
<dbReference type="Proteomes" id="UP000008225">
    <property type="component" value="Chromosome 8"/>
</dbReference>
<keyword evidence="4" id="KW-0391">Immunity</keyword>
<keyword evidence="7" id="KW-1015">Disulfide bond</keyword>
<evidence type="ECO:0000256" key="4">
    <source>
        <dbReference type="ARBA" id="ARBA00022859"/>
    </source>
</evidence>
<reference evidence="13" key="2">
    <citation type="submission" date="2025-08" db="UniProtKB">
        <authorList>
            <consortium name="Ensembl"/>
        </authorList>
    </citation>
    <scope>IDENTIFICATION</scope>
</reference>
<dbReference type="InterPro" id="IPR036179">
    <property type="entry name" value="Ig-like_dom_sf"/>
</dbReference>
<dbReference type="PROSITE" id="PS50835">
    <property type="entry name" value="IG_LIKE"/>
    <property type="match status" value="1"/>
</dbReference>
<sequence>MQPLLKGAFKLGVAAHSVMSLTDASCGDKMSQNSFLCSCSQRPWSGMFHTCSHSMGSWTLCWVSLCILLSTLTDAGVIQSPRHKVTQMGQSVTLRCEPISGHNDLLWYRQTLVQTLELLSYFRSRTVVDDSEMPQDRFSAEMPNASFSTLRIQPTEPKDSALYLCASTFPTALQNLPLPVQKHWCLLFFPHLPAVLSKVFPAPPSL</sequence>
<dbReference type="SMART" id="SM00409">
    <property type="entry name" value="IG"/>
    <property type="match status" value="1"/>
</dbReference>
<proteinExistence type="predicted"/>
<dbReference type="Pfam" id="PF07686">
    <property type="entry name" value="V-set"/>
    <property type="match status" value="1"/>
</dbReference>
<dbReference type="InterPro" id="IPR050413">
    <property type="entry name" value="TCR_beta_variable"/>
</dbReference>
<keyword evidence="6" id="KW-0472">Membrane</keyword>
<name>A0A8I3X511_CALJA</name>
<evidence type="ECO:0000256" key="9">
    <source>
        <dbReference type="ARBA" id="ARBA00023319"/>
    </source>
</evidence>
<keyword evidence="5" id="KW-1064">Adaptive immunity</keyword>
<dbReference type="SUPFAM" id="SSF48726">
    <property type="entry name" value="Immunoglobulin"/>
    <property type="match status" value="1"/>
</dbReference>
<dbReference type="AlphaFoldDB" id="A0A8I3X511"/>
<evidence type="ECO:0000256" key="6">
    <source>
        <dbReference type="ARBA" id="ARBA00023136"/>
    </source>
</evidence>
<evidence type="ECO:0000256" key="10">
    <source>
        <dbReference type="ARBA" id="ARBA00038651"/>
    </source>
</evidence>
<keyword evidence="3" id="KW-0732">Signal</keyword>
<dbReference type="InterPro" id="IPR013783">
    <property type="entry name" value="Ig-like_fold"/>
</dbReference>
<dbReference type="Ensembl" id="ENSCJAT00000142179.1">
    <property type="protein sequence ID" value="ENSCJAP00000093333.1"/>
    <property type="gene ID" value="ENSCJAG00000084269.1"/>
</dbReference>
<dbReference type="InterPro" id="IPR003599">
    <property type="entry name" value="Ig_sub"/>
</dbReference>
<evidence type="ECO:0000256" key="3">
    <source>
        <dbReference type="ARBA" id="ARBA00022729"/>
    </source>
</evidence>
<reference evidence="13 14" key="1">
    <citation type="submission" date="2009-03" db="EMBL/GenBank/DDBJ databases">
        <authorList>
            <person name="Warren W."/>
            <person name="Ye L."/>
            <person name="Minx P."/>
            <person name="Worley K."/>
            <person name="Gibbs R."/>
            <person name="Wilson R.K."/>
        </authorList>
    </citation>
    <scope>NUCLEOTIDE SEQUENCE [LARGE SCALE GENOMIC DNA]</scope>
</reference>
<dbReference type="GeneTree" id="ENSGT00940000162707"/>
<organism evidence="13 14">
    <name type="scientific">Callithrix jacchus</name>
    <name type="common">White-tufted-ear marmoset</name>
    <name type="synonym">Simia Jacchus</name>
    <dbReference type="NCBI Taxonomy" id="9483"/>
    <lineage>
        <taxon>Eukaryota</taxon>
        <taxon>Metazoa</taxon>
        <taxon>Chordata</taxon>
        <taxon>Craniata</taxon>
        <taxon>Vertebrata</taxon>
        <taxon>Euteleostomi</taxon>
        <taxon>Mammalia</taxon>
        <taxon>Eutheria</taxon>
        <taxon>Euarchontoglires</taxon>
        <taxon>Primates</taxon>
        <taxon>Haplorrhini</taxon>
        <taxon>Platyrrhini</taxon>
        <taxon>Cebidae</taxon>
        <taxon>Callitrichinae</taxon>
        <taxon>Callithrix</taxon>
        <taxon>Callithrix</taxon>
    </lineage>
</organism>
<dbReference type="PANTHER" id="PTHR23268">
    <property type="entry name" value="T-CELL RECEPTOR BETA CHAIN"/>
    <property type="match status" value="1"/>
</dbReference>
<accession>A0A8I3X511</accession>
<comment type="subcellular location">
    <subcellularLocation>
        <location evidence="1">Cell membrane</location>
    </subcellularLocation>
</comment>